<evidence type="ECO:0000313" key="1">
    <source>
        <dbReference type="EMBL" id="BFD46339.1"/>
    </source>
</evidence>
<proteinExistence type="predicted"/>
<dbReference type="AlphaFoldDB" id="A0AAT9G944"/>
<organism evidence="1">
    <name type="scientific">Candidatus Tisiphia endosymbiont of Sergentomyia squamirostris</name>
    <dbReference type="NCBI Taxonomy" id="3113639"/>
    <lineage>
        <taxon>Bacteria</taxon>
        <taxon>Pseudomonadati</taxon>
        <taxon>Pseudomonadota</taxon>
        <taxon>Alphaproteobacteria</taxon>
        <taxon>Rickettsiales</taxon>
        <taxon>Rickettsiaceae</taxon>
        <taxon>Rickettsieae</taxon>
        <taxon>Candidatus Tisiphia</taxon>
    </lineage>
</organism>
<accession>A0AAT9G944</accession>
<sequence length="50" mass="5662">MVGKRSILIPIITKIRLIFSRFCKTRPVSIMLGINSGMINIASRLVFDLK</sequence>
<reference evidence="1" key="1">
    <citation type="submission" date="2024-01" db="EMBL/GenBank/DDBJ databases">
        <title>Sequencing the genomes of a sandfly, Sergentomyia squamirostris, and its two endosymbionts.</title>
        <authorList>
            <person name="Itokawa K."/>
            <person name="Sanjoba C."/>
        </authorList>
    </citation>
    <scope>NUCLEOTIDE SEQUENCE</scope>
    <source>
        <strain evidence="1">RiSSQ</strain>
    </source>
</reference>
<dbReference type="EMBL" id="AP029170">
    <property type="protein sequence ID" value="BFD46339.1"/>
    <property type="molecule type" value="Genomic_DNA"/>
</dbReference>
<name>A0AAT9G944_9RICK</name>
<protein>
    <submittedName>
        <fullName evidence="1">Uncharacterized protein</fullName>
    </submittedName>
</protein>
<gene>
    <name evidence="1" type="ORF">DMENIID0002_09850</name>
</gene>